<reference evidence="1" key="1">
    <citation type="submission" date="2023-11" db="EMBL/GenBank/DDBJ databases">
        <authorList>
            <person name="De Vega J J."/>
            <person name="De Vega J J."/>
        </authorList>
    </citation>
    <scope>NUCLEOTIDE SEQUENCE</scope>
</reference>
<protein>
    <submittedName>
        <fullName evidence="1">Uncharacterized protein</fullName>
    </submittedName>
</protein>
<evidence type="ECO:0000313" key="3">
    <source>
        <dbReference type="Proteomes" id="UP001295794"/>
    </source>
</evidence>
<sequence length="362" mass="40841">MYSRFGKPWWILICGLVLILLFTFRMGEMTPSIPRRLYSSMNSSFHRGRRVYLNAAGLGGEGLGSAMHHFKQSVIFAEALDSEFILANEYDSEFRYSLSKILNGPVFDNQFLDYDLRNSCRVNDFIKDHEREKLAHGICEGAEWASERLEELTSEMMACTNILDTFSHEITQDLNGCITPWFRSRLLPAPSPTHTLPLLTYPPQRPIRIGVHIRWGDTSKTFSSTSELLSHEFYGSFAMPNLITALNDLRELAGPAGIHVQVAMENAEQRVLDSLPLHTSELTVLDSRADDDLDDLRKLSESDVLLVGESSWAVMVHMLAPPGLTIVQDGGLGKYSNTTGFGRDVIFWKEYSIEKVSHGLFK</sequence>
<accession>A0AAD2GRN0</accession>
<organism evidence="1 3">
    <name type="scientific">Mycena citricolor</name>
    <dbReference type="NCBI Taxonomy" id="2018698"/>
    <lineage>
        <taxon>Eukaryota</taxon>
        <taxon>Fungi</taxon>
        <taxon>Dikarya</taxon>
        <taxon>Basidiomycota</taxon>
        <taxon>Agaricomycotina</taxon>
        <taxon>Agaricomycetes</taxon>
        <taxon>Agaricomycetidae</taxon>
        <taxon>Agaricales</taxon>
        <taxon>Marasmiineae</taxon>
        <taxon>Mycenaceae</taxon>
        <taxon>Mycena</taxon>
    </lineage>
</organism>
<name>A0AAD2GRN0_9AGAR</name>
<gene>
    <name evidence="2" type="ORF">MYCIT1_LOCUS1112</name>
    <name evidence="1" type="ORF">MYCIT1_LOCUS937</name>
</gene>
<proteinExistence type="predicted"/>
<dbReference type="Proteomes" id="UP001295794">
    <property type="component" value="Unassembled WGS sequence"/>
</dbReference>
<comment type="caution">
    <text evidence="1">The sequence shown here is derived from an EMBL/GenBank/DDBJ whole genome shotgun (WGS) entry which is preliminary data.</text>
</comment>
<dbReference type="EMBL" id="CAVNYO010000013">
    <property type="protein sequence ID" value="CAK5262327.1"/>
    <property type="molecule type" value="Genomic_DNA"/>
</dbReference>
<dbReference type="AlphaFoldDB" id="A0AAD2GRN0"/>
<dbReference type="EMBL" id="CAVNYO010000014">
    <property type="protein sequence ID" value="CAK5262421.1"/>
    <property type="molecule type" value="Genomic_DNA"/>
</dbReference>
<evidence type="ECO:0000313" key="2">
    <source>
        <dbReference type="EMBL" id="CAK5262421.1"/>
    </source>
</evidence>
<evidence type="ECO:0000313" key="1">
    <source>
        <dbReference type="EMBL" id="CAK5262327.1"/>
    </source>
</evidence>
<keyword evidence="3" id="KW-1185">Reference proteome</keyword>